<evidence type="ECO:0000256" key="2">
    <source>
        <dbReference type="ARBA" id="ARBA00004922"/>
    </source>
</evidence>
<organism evidence="16 17">
    <name type="scientific">Mucor plumbeus</name>
    <dbReference type="NCBI Taxonomy" id="97098"/>
    <lineage>
        <taxon>Eukaryota</taxon>
        <taxon>Fungi</taxon>
        <taxon>Fungi incertae sedis</taxon>
        <taxon>Mucoromycota</taxon>
        <taxon>Mucoromycotina</taxon>
        <taxon>Mucoromycetes</taxon>
        <taxon>Mucorales</taxon>
        <taxon>Mucorineae</taxon>
        <taxon>Mucoraceae</taxon>
        <taxon>Mucor</taxon>
    </lineage>
</organism>
<evidence type="ECO:0000256" key="1">
    <source>
        <dbReference type="ARBA" id="ARBA00004477"/>
    </source>
</evidence>
<dbReference type="PIRSF" id="PIRSF028810">
    <property type="entry name" value="Alpha1_2_glucosyltferase_Alg10"/>
    <property type="match status" value="1"/>
</dbReference>
<dbReference type="PANTHER" id="PTHR12989">
    <property type="entry name" value="ALPHA-1,2-GLUCOSYLTRANSFERASE ALG10"/>
    <property type="match status" value="1"/>
</dbReference>
<feature type="transmembrane region" description="Helical" evidence="14">
    <location>
        <begin position="355"/>
        <end position="373"/>
    </location>
</feature>
<sequence>MIFLILHIINLLSTAHFIDNKVPESYMDEIFHVPQAQQYCHGDYYTWDPKLTTPPGLYIISNVIALIGKVFNYDLCTVNTLRFTNILFSIGLYLTLVSMVTTLYPATKNDWKTKLYALTLSWFPVGFFYNFLYYTDPGSTFFVLLSYLLVKKKRYTLSGLVGMASLTFRQTNVIWVCLFMMVTIIDTLSNVSSSKKNDDSVCNLYNPACLSIQKPAQVVQSIYSLLINTLKNIKIVLPNILTFLLAIISFAVFLVWNGGIVLGDRSNHIAGLHFPQLFYYSSFLSFFAAPWIFSLTSALKLISIKTIIYGVASTLLALFFVHKYTHEHPFILSDNRHYSFYVWHKIYRRHWTVRYLLTPAYTISGFLNIQAFAEHTRFLLAFGYFIALVLTLVPSPLFEFRYFIIPFLFYMVHIPPPTQTTRTIAALGLYLSIHLVTVYLFVYKPFVWTNEPDQLQRFMW</sequence>
<feature type="chain" id="PRO_5034226332" description="Dol-P-Glc:Glc(2)Man(9)GlcNAc(2)-PP-Dol alpha-1,2-glucosyltransferase" evidence="15">
    <location>
        <begin position="16"/>
        <end position="460"/>
    </location>
</feature>
<feature type="transmembrane region" description="Helical" evidence="14">
    <location>
        <begin position="235"/>
        <end position="256"/>
    </location>
</feature>
<comment type="function">
    <text evidence="12">Dol-P-Glc:Glc(2)Man(9)GlcNAc(2)-PP-Dol alpha-1,2-glucosyltransferase that operates in the biosynthetic pathway of dolichol-linked oligosaccharides, the glycan precursors employed in protein asparagine (N)-glycosylation. The assembly of dolichol-linked oligosaccharides begins on the cytosolic side of the endoplasmic reticulum membrane and finishes in its lumen. The sequential addition of sugars to dolichol pyrophosphate produces dolichol-linked oligosaccharides containing fourteen sugars, including two GlcNAcs, nine mannoses and three glucoses. Once assembled, the oligosaccharide is transferred from the lipid to nascent proteins by oligosaccharyltransferases. In the lumen of the endoplasmic reticulum, adds the third and last glucose residue from dolichyl phosphate glucose (Dol-P-Glc) onto the lipid-linked oligosaccharide intermediate Glc(2)Man(9)GlcNAc(2)-PP-Dol to produce Glc(3)Man(9)GlcNAc(2)-PP-Dol.</text>
</comment>
<proteinExistence type="inferred from homology"/>
<evidence type="ECO:0000256" key="10">
    <source>
        <dbReference type="ARBA" id="ARBA00022989"/>
    </source>
</evidence>
<evidence type="ECO:0000256" key="15">
    <source>
        <dbReference type="SAM" id="SignalP"/>
    </source>
</evidence>
<evidence type="ECO:0000256" key="13">
    <source>
        <dbReference type="ARBA" id="ARBA00048064"/>
    </source>
</evidence>
<comment type="similarity">
    <text evidence="3 14">Belongs to the ALG10 glucosyltransferase family.</text>
</comment>
<dbReference type="OrthoDB" id="4769at2759"/>
<keyword evidence="10 14" id="KW-1133">Transmembrane helix</keyword>
<evidence type="ECO:0000256" key="8">
    <source>
        <dbReference type="ARBA" id="ARBA00022692"/>
    </source>
</evidence>
<feature type="transmembrane region" description="Helical" evidence="14">
    <location>
        <begin position="87"/>
        <end position="107"/>
    </location>
</feature>
<dbReference type="Proteomes" id="UP000650833">
    <property type="component" value="Unassembled WGS sequence"/>
</dbReference>
<gene>
    <name evidence="16" type="ORF">INT46_001571</name>
</gene>
<keyword evidence="17" id="KW-1185">Reference proteome</keyword>
<evidence type="ECO:0000313" key="17">
    <source>
        <dbReference type="Proteomes" id="UP000650833"/>
    </source>
</evidence>
<dbReference type="PANTHER" id="PTHR12989:SF10">
    <property type="entry name" value="DOL-P-GLC:GLC(2)MAN(9)GLCNAC(2)-PP-DOL ALPHA-1,2-GLUCOSYLTRANSFERASE-RELATED"/>
    <property type="match status" value="1"/>
</dbReference>
<comment type="caution">
    <text evidence="14">Lacks conserved residue(s) required for the propagation of feature annotation.</text>
</comment>
<evidence type="ECO:0000313" key="16">
    <source>
        <dbReference type="EMBL" id="KAG2201912.1"/>
    </source>
</evidence>
<comment type="catalytic activity">
    <reaction evidence="13">
        <text>an alpha-D-Glc-(1-&gt;3)-alpha-D-Glc-(1-&gt;3)-alpha-D-Man-(1-&gt;2)-alpha-D-Man-(1-&gt;2)-alpha-D-Man-(1-&gt;3)-[alpha-D-Man-(1-&gt;2)-alpha-D-Man-(1-&gt;3)-[alpha-D-Man-(1-&gt;2)-alpha-D-Man-(1-&gt;6)]-alpha-D-Man-(1-&gt;6)]-beta-D-Man-(1-&gt;4)-beta-D-GlcNAc-(1-&gt;4)-alpha-D-GlcNAc-diphospho-di-trans,poly-cis-dolichol + a di-trans,poly-cis-dolichyl beta-D-glucosyl phosphate = a alpha-D-Glc-(1-&gt;2)-alpha-D-Glc-(1-&gt;3)-alpha-D-Glc-(1-&gt;3)-alpha-D-Man-(1-&gt;2)-alpha-D-Man-(1-&gt;2)-alpha-D-Man-(1-&gt;3)-[alpha-D-Man-(1-&gt;2)-alpha-D-Man-(1-&gt;3)-[alpha-D-Man-(1-&gt;2)-alpha-D-Man-(1-&gt;6)]-alpha-D-Man-(1-&gt;6)]-beta-D-Man-(1-&gt;4)-beta-D-GlcNAc-(1-&gt;4)-alpha-D-GlcNAc-diphospho-di-trans,poly-cis-dolichol + a di-trans,poly-cis-dolichyl phosphate + H(+)</text>
        <dbReference type="Rhea" id="RHEA:29543"/>
        <dbReference type="Rhea" id="RHEA-COMP:19498"/>
        <dbReference type="Rhea" id="RHEA-COMP:19502"/>
        <dbReference type="Rhea" id="RHEA-COMP:19512"/>
        <dbReference type="Rhea" id="RHEA-COMP:19522"/>
        <dbReference type="ChEBI" id="CHEBI:15378"/>
        <dbReference type="ChEBI" id="CHEBI:57525"/>
        <dbReference type="ChEBI" id="CHEBI:57683"/>
        <dbReference type="ChEBI" id="CHEBI:132522"/>
        <dbReference type="ChEBI" id="CHEBI:132523"/>
        <dbReference type="EC" id="2.4.1.256"/>
    </reaction>
    <physiologicalReaction direction="left-to-right" evidence="13">
        <dbReference type="Rhea" id="RHEA:29544"/>
    </physiologicalReaction>
</comment>
<evidence type="ECO:0000256" key="9">
    <source>
        <dbReference type="ARBA" id="ARBA00022824"/>
    </source>
</evidence>
<feature type="signal peptide" evidence="15">
    <location>
        <begin position="1"/>
        <end position="15"/>
    </location>
</feature>
<evidence type="ECO:0000256" key="7">
    <source>
        <dbReference type="ARBA" id="ARBA00022679"/>
    </source>
</evidence>
<evidence type="ECO:0000256" key="14">
    <source>
        <dbReference type="PIRNR" id="PIRNR028810"/>
    </source>
</evidence>
<keyword evidence="9" id="KW-0256">Endoplasmic reticulum</keyword>
<evidence type="ECO:0000256" key="11">
    <source>
        <dbReference type="ARBA" id="ARBA00023136"/>
    </source>
</evidence>
<feature type="transmembrane region" description="Helical" evidence="14">
    <location>
        <begin position="56"/>
        <end position="75"/>
    </location>
</feature>
<dbReference type="InterPro" id="IPR016900">
    <property type="entry name" value="Alg10"/>
</dbReference>
<feature type="transmembrane region" description="Helical" evidence="14">
    <location>
        <begin position="302"/>
        <end position="321"/>
    </location>
</feature>
<keyword evidence="8 14" id="KW-0812">Transmembrane</keyword>
<keyword evidence="11 14" id="KW-0472">Membrane</keyword>
<dbReference type="Pfam" id="PF04922">
    <property type="entry name" value="DIE2_ALG10"/>
    <property type="match status" value="1"/>
</dbReference>
<feature type="transmembrane region" description="Helical" evidence="14">
    <location>
        <begin position="127"/>
        <end position="150"/>
    </location>
</feature>
<feature type="transmembrane region" description="Helical" evidence="14">
    <location>
        <begin position="277"/>
        <end position="296"/>
    </location>
</feature>
<comment type="subcellular location">
    <subcellularLocation>
        <location evidence="1">Endoplasmic reticulum membrane</location>
        <topology evidence="1">Multi-pass membrane protein</topology>
    </subcellularLocation>
</comment>
<evidence type="ECO:0000256" key="3">
    <source>
        <dbReference type="ARBA" id="ARBA00010600"/>
    </source>
</evidence>
<dbReference type="EC" id="2.4.1.256" evidence="4 14"/>
<name>A0A8H7R126_9FUNG</name>
<reference evidence="16" key="1">
    <citation type="submission" date="2020-12" db="EMBL/GenBank/DDBJ databases">
        <title>Metabolic potential, ecology and presence of endohyphal bacteria is reflected in genomic diversity of Mucoromycotina.</title>
        <authorList>
            <person name="Muszewska A."/>
            <person name="Okrasinska A."/>
            <person name="Steczkiewicz K."/>
            <person name="Drgas O."/>
            <person name="Orlowska M."/>
            <person name="Perlinska-Lenart U."/>
            <person name="Aleksandrzak-Piekarczyk T."/>
            <person name="Szatraj K."/>
            <person name="Zielenkiewicz U."/>
            <person name="Pilsyk S."/>
            <person name="Malc E."/>
            <person name="Mieczkowski P."/>
            <person name="Kruszewska J.S."/>
            <person name="Biernat P."/>
            <person name="Pawlowska J."/>
        </authorList>
    </citation>
    <scope>NUCLEOTIDE SEQUENCE</scope>
    <source>
        <strain evidence="16">CBS 226.32</strain>
    </source>
</reference>
<feature type="transmembrane region" description="Helical" evidence="14">
    <location>
        <begin position="379"/>
        <end position="412"/>
    </location>
</feature>
<comment type="pathway">
    <text evidence="2">Protein modification; protein glycosylation.</text>
</comment>
<protein>
    <recommendedName>
        <fullName evidence="5 14">Dol-P-Glc:Glc(2)Man(9)GlcNAc(2)-PP-Dol alpha-1,2-glucosyltransferase</fullName>
        <ecNumber evidence="4 14">2.4.1.256</ecNumber>
    </recommendedName>
</protein>
<keyword evidence="15" id="KW-0732">Signal</keyword>
<keyword evidence="7" id="KW-0808">Transferase</keyword>
<keyword evidence="6 14" id="KW-0328">Glycosyltransferase</keyword>
<dbReference type="GO" id="GO:0005789">
    <property type="term" value="C:endoplasmic reticulum membrane"/>
    <property type="evidence" value="ECO:0007669"/>
    <property type="project" value="UniProtKB-SubCell"/>
</dbReference>
<accession>A0A8H7R126</accession>
<dbReference type="GO" id="GO:0106073">
    <property type="term" value="F:dolichyl pyrophosphate Glc2Man9GlcNAc2 alpha-1,2-glucosyltransferase activity"/>
    <property type="evidence" value="ECO:0007669"/>
    <property type="project" value="UniProtKB-UniRule"/>
</dbReference>
<evidence type="ECO:0000256" key="6">
    <source>
        <dbReference type="ARBA" id="ARBA00022676"/>
    </source>
</evidence>
<evidence type="ECO:0000256" key="4">
    <source>
        <dbReference type="ARBA" id="ARBA00011967"/>
    </source>
</evidence>
<dbReference type="EMBL" id="JAEPRC010000269">
    <property type="protein sequence ID" value="KAG2201912.1"/>
    <property type="molecule type" value="Genomic_DNA"/>
</dbReference>
<evidence type="ECO:0000256" key="12">
    <source>
        <dbReference type="ARBA" id="ARBA00044727"/>
    </source>
</evidence>
<evidence type="ECO:0000256" key="5">
    <source>
        <dbReference type="ARBA" id="ARBA00018512"/>
    </source>
</evidence>
<dbReference type="GO" id="GO:0006488">
    <property type="term" value="P:dolichol-linked oligosaccharide biosynthetic process"/>
    <property type="evidence" value="ECO:0007669"/>
    <property type="project" value="UniProtKB-UniRule"/>
</dbReference>
<comment type="caution">
    <text evidence="16">The sequence shown here is derived from an EMBL/GenBank/DDBJ whole genome shotgun (WGS) entry which is preliminary data.</text>
</comment>
<dbReference type="AlphaFoldDB" id="A0A8H7R126"/>
<feature type="transmembrane region" description="Helical" evidence="14">
    <location>
        <begin position="424"/>
        <end position="442"/>
    </location>
</feature>